<comment type="caution">
    <text evidence="2">The sequence shown here is derived from an EMBL/GenBank/DDBJ whole genome shotgun (WGS) entry which is preliminary data.</text>
</comment>
<feature type="region of interest" description="Disordered" evidence="1">
    <location>
        <begin position="188"/>
        <end position="213"/>
    </location>
</feature>
<sequence length="213" mass="22826">MTQHTESAPRLSRRFVTVGLAAATWVACRAVEEVVFDTAKDLVTPERVAEPFVGNDIMALFTKYASRSQMEAFRRWDAGEDVVDSLGEICEDRRYAVIDFSNSTAVYSRVGERLSVLNPGTVGAPVVDAPTPEYGRFVYSRALAVRMSGRPSFMSCAGRLPGRSGLVSYAALMLPSGAHVVSIGQPSAPAAGDRVTARRDGRALDPAGQGLAI</sequence>
<gene>
    <name evidence="2" type="ORF">SAMN05660686_02495</name>
</gene>
<dbReference type="AlphaFoldDB" id="A0A8G2F3C1"/>
<reference evidence="2 3" key="1">
    <citation type="submission" date="2016-10" db="EMBL/GenBank/DDBJ databases">
        <authorList>
            <person name="Varghese N."/>
            <person name="Submissions S."/>
        </authorList>
    </citation>
    <scope>NUCLEOTIDE SEQUENCE [LARGE SCALE GENOMIC DNA]</scope>
    <source>
        <strain evidence="2 3">DSM 18839</strain>
    </source>
</reference>
<accession>A0A8G2F3C1</accession>
<evidence type="ECO:0000313" key="2">
    <source>
        <dbReference type="EMBL" id="SDF84086.1"/>
    </source>
</evidence>
<evidence type="ECO:0000313" key="3">
    <source>
        <dbReference type="Proteomes" id="UP000198615"/>
    </source>
</evidence>
<dbReference type="EMBL" id="FNBW01000007">
    <property type="protein sequence ID" value="SDF84086.1"/>
    <property type="molecule type" value="Genomic_DNA"/>
</dbReference>
<organism evidence="2 3">
    <name type="scientific">Thalassobaculum litoreum DSM 18839</name>
    <dbReference type="NCBI Taxonomy" id="1123362"/>
    <lineage>
        <taxon>Bacteria</taxon>
        <taxon>Pseudomonadati</taxon>
        <taxon>Pseudomonadota</taxon>
        <taxon>Alphaproteobacteria</taxon>
        <taxon>Rhodospirillales</taxon>
        <taxon>Thalassobaculaceae</taxon>
        <taxon>Thalassobaculum</taxon>
    </lineage>
</organism>
<keyword evidence="3" id="KW-1185">Reference proteome</keyword>
<evidence type="ECO:0000256" key="1">
    <source>
        <dbReference type="SAM" id="MobiDB-lite"/>
    </source>
</evidence>
<dbReference type="Proteomes" id="UP000198615">
    <property type="component" value="Unassembled WGS sequence"/>
</dbReference>
<protein>
    <submittedName>
        <fullName evidence="2">Uncharacterized protein</fullName>
    </submittedName>
</protein>
<name>A0A8G2F3C1_9PROT</name>
<proteinExistence type="predicted"/>